<feature type="region of interest" description="Disordered" evidence="10">
    <location>
        <begin position="40"/>
        <end position="103"/>
    </location>
</feature>
<dbReference type="SUPFAM" id="SSF52540">
    <property type="entry name" value="P-loop containing nucleoside triphosphate hydrolases"/>
    <property type="match status" value="1"/>
</dbReference>
<dbReference type="PANTHER" id="PTHR13779">
    <property type="entry name" value="WERNER HELICASE-INTERACTING PROTEIN 1 FAMILY MEMBER"/>
    <property type="match status" value="1"/>
</dbReference>
<dbReference type="GO" id="GO:0005634">
    <property type="term" value="C:nucleus"/>
    <property type="evidence" value="ECO:0007669"/>
    <property type="project" value="TreeGrafter"/>
</dbReference>
<keyword evidence="6" id="KW-0863">Zinc-finger</keyword>
<evidence type="ECO:0000256" key="7">
    <source>
        <dbReference type="ARBA" id="ARBA00022833"/>
    </source>
</evidence>
<dbReference type="GO" id="GO:0003677">
    <property type="term" value="F:DNA binding"/>
    <property type="evidence" value="ECO:0007669"/>
    <property type="project" value="InterPro"/>
</dbReference>
<feature type="domain" description="UBZ4-type" evidence="12">
    <location>
        <begin position="10"/>
        <end position="34"/>
    </location>
</feature>
<dbReference type="Pfam" id="PF16193">
    <property type="entry name" value="AAA_assoc_2"/>
    <property type="match status" value="1"/>
</dbReference>
<evidence type="ECO:0000256" key="4">
    <source>
        <dbReference type="ARBA" id="ARBA00022741"/>
    </source>
</evidence>
<protein>
    <submittedName>
        <fullName evidence="13">Recombination factor protein rara</fullName>
    </submittedName>
</protein>
<accession>A0A4P9Y3S4</accession>
<evidence type="ECO:0000313" key="14">
    <source>
        <dbReference type="Proteomes" id="UP000267251"/>
    </source>
</evidence>
<proteinExistence type="inferred from homology"/>
<dbReference type="PRINTS" id="PR00830">
    <property type="entry name" value="ENDOLAPTASE"/>
</dbReference>
<keyword evidence="9" id="KW-0234">DNA repair</keyword>
<dbReference type="GO" id="GO:0016887">
    <property type="term" value="F:ATP hydrolysis activity"/>
    <property type="evidence" value="ECO:0007669"/>
    <property type="project" value="InterPro"/>
</dbReference>
<dbReference type="CDD" id="cd18139">
    <property type="entry name" value="HLD_clamp_RarA"/>
    <property type="match status" value="1"/>
</dbReference>
<evidence type="ECO:0000259" key="11">
    <source>
        <dbReference type="SMART" id="SM00382"/>
    </source>
</evidence>
<reference evidence="14" key="1">
    <citation type="journal article" date="2018" name="Nat. Microbiol.">
        <title>Leveraging single-cell genomics to expand the fungal tree of life.</title>
        <authorList>
            <person name="Ahrendt S.R."/>
            <person name="Quandt C.A."/>
            <person name="Ciobanu D."/>
            <person name="Clum A."/>
            <person name="Salamov A."/>
            <person name="Andreopoulos B."/>
            <person name="Cheng J.F."/>
            <person name="Woyke T."/>
            <person name="Pelin A."/>
            <person name="Henrissat B."/>
            <person name="Reynolds N.K."/>
            <person name="Benny G.L."/>
            <person name="Smith M.E."/>
            <person name="James T.Y."/>
            <person name="Grigoriev I.V."/>
        </authorList>
    </citation>
    <scope>NUCLEOTIDE SEQUENCE [LARGE SCALE GENOMIC DNA]</scope>
</reference>
<organism evidence="13 14">
    <name type="scientific">Piptocephalis cylindrospora</name>
    <dbReference type="NCBI Taxonomy" id="1907219"/>
    <lineage>
        <taxon>Eukaryota</taxon>
        <taxon>Fungi</taxon>
        <taxon>Fungi incertae sedis</taxon>
        <taxon>Zoopagomycota</taxon>
        <taxon>Zoopagomycotina</taxon>
        <taxon>Zoopagomycetes</taxon>
        <taxon>Zoopagales</taxon>
        <taxon>Piptocephalidaceae</taxon>
        <taxon>Piptocephalis</taxon>
    </lineage>
</organism>
<dbReference type="GO" id="GO:0000731">
    <property type="term" value="P:DNA synthesis involved in DNA repair"/>
    <property type="evidence" value="ECO:0007669"/>
    <property type="project" value="TreeGrafter"/>
</dbReference>
<dbReference type="AlphaFoldDB" id="A0A4P9Y3S4"/>
<dbReference type="SMART" id="SM00382">
    <property type="entry name" value="AAA"/>
    <property type="match status" value="1"/>
</dbReference>
<evidence type="ECO:0000313" key="13">
    <source>
        <dbReference type="EMBL" id="RKP13302.1"/>
    </source>
</evidence>
<sequence>MASPSSLPSKVDCPICKASIPATLINAHLDSSCSRYTASDPAMPTLKRANTSELEPSSGKRRVSHPLESASIAQSSSLQKKQKPPLAERQRPKDLSEYTGQDELMGPKGLLRRLIEHDSIPSMILWGPPGTGKTTLAKLIAKRTKAHFQSMSAITSGIADVKKILESAKGTMVFTGKRTILFMDEVLATSRHRFNRTQQDVFLPYVESGDITLIGATTENPSFKLNAALLSRCRVFPLQALSSQDIQVILQRAKNSLEEEVVIEDDVIIHLADMSSGDARVALNALEMAVDGLSSAQTLTKKDVEDALKRAHSLYDRAGDKHYGMASAFIKSMRGSDPDAALYWLHRALQGGEDPLFLARRMVIFASEDVGLADNKALPMAVAAQQATMHVGLPEAEYALSHAAVYLASAPKSVRVTAAMKRVKRALKEHGPLDPPPHIVNAPTALMKSMGHGVGYLYPPDYQDDPEALAGQTYLPDALIGETFLDPPKKHHSLSIDE</sequence>
<dbReference type="PANTHER" id="PTHR13779:SF7">
    <property type="entry name" value="ATPASE WRNIP1"/>
    <property type="match status" value="1"/>
</dbReference>
<dbReference type="Gene3D" id="1.10.8.60">
    <property type="match status" value="1"/>
</dbReference>
<dbReference type="Proteomes" id="UP000267251">
    <property type="component" value="Unassembled WGS sequence"/>
</dbReference>
<dbReference type="GO" id="GO:0006271">
    <property type="term" value="P:DNA strand elongation involved in DNA replication"/>
    <property type="evidence" value="ECO:0007669"/>
    <property type="project" value="UniProtKB-ARBA"/>
</dbReference>
<dbReference type="Pfam" id="PF00004">
    <property type="entry name" value="AAA"/>
    <property type="match status" value="1"/>
</dbReference>
<evidence type="ECO:0000256" key="6">
    <source>
        <dbReference type="ARBA" id="ARBA00022771"/>
    </source>
</evidence>
<feature type="compositionally biased region" description="Basic and acidic residues" evidence="10">
    <location>
        <begin position="86"/>
        <end position="96"/>
    </location>
</feature>
<dbReference type="EMBL" id="KZ988056">
    <property type="protein sequence ID" value="RKP13302.1"/>
    <property type="molecule type" value="Genomic_DNA"/>
</dbReference>
<dbReference type="FunFam" id="3.40.50.300:FF:000137">
    <property type="entry name" value="Replication-associated recombination protein A"/>
    <property type="match status" value="1"/>
</dbReference>
<dbReference type="GO" id="GO:0008270">
    <property type="term" value="F:zinc ion binding"/>
    <property type="evidence" value="ECO:0007669"/>
    <property type="project" value="UniProtKB-KW"/>
</dbReference>
<dbReference type="SUPFAM" id="SSF48019">
    <property type="entry name" value="post-AAA+ oligomerization domain-like"/>
    <property type="match status" value="1"/>
</dbReference>
<keyword evidence="3" id="KW-0479">Metal-binding</keyword>
<feature type="domain" description="AAA+ ATPase" evidence="11">
    <location>
        <begin position="119"/>
        <end position="241"/>
    </location>
</feature>
<dbReference type="OrthoDB" id="10265467at2759"/>
<evidence type="ECO:0000256" key="5">
    <source>
        <dbReference type="ARBA" id="ARBA00022763"/>
    </source>
</evidence>
<evidence type="ECO:0000256" key="9">
    <source>
        <dbReference type="ARBA" id="ARBA00023204"/>
    </source>
</evidence>
<dbReference type="Gene3D" id="1.20.272.10">
    <property type="match status" value="1"/>
</dbReference>
<dbReference type="InterPro" id="IPR027417">
    <property type="entry name" value="P-loop_NTPase"/>
</dbReference>
<dbReference type="Gene3D" id="3.30.160.60">
    <property type="entry name" value="Classic Zinc Finger"/>
    <property type="match status" value="1"/>
</dbReference>
<evidence type="ECO:0000256" key="8">
    <source>
        <dbReference type="ARBA" id="ARBA00022840"/>
    </source>
</evidence>
<keyword evidence="8" id="KW-0067">ATP-binding</keyword>
<dbReference type="FunFam" id="1.20.272.10:FF:000001">
    <property type="entry name" value="Putative AAA family ATPase"/>
    <property type="match status" value="1"/>
</dbReference>
<evidence type="ECO:0000256" key="3">
    <source>
        <dbReference type="ARBA" id="ARBA00022723"/>
    </source>
</evidence>
<keyword evidence="7" id="KW-0862">Zinc</keyword>
<dbReference type="GO" id="GO:0008047">
    <property type="term" value="F:enzyme activator activity"/>
    <property type="evidence" value="ECO:0007669"/>
    <property type="project" value="TreeGrafter"/>
</dbReference>
<dbReference type="InterPro" id="IPR021886">
    <property type="entry name" value="MgsA_C"/>
</dbReference>
<dbReference type="Gene3D" id="1.10.3710.10">
    <property type="entry name" value="DNA polymerase III clamp loader subunits, C-terminal domain"/>
    <property type="match status" value="1"/>
</dbReference>
<name>A0A4P9Y3S4_9FUNG</name>
<dbReference type="SMART" id="SM00734">
    <property type="entry name" value="ZnF_Rad18"/>
    <property type="match status" value="1"/>
</dbReference>
<evidence type="ECO:0000256" key="2">
    <source>
        <dbReference type="ARBA" id="ARBA00022705"/>
    </source>
</evidence>
<dbReference type="InterPro" id="IPR003593">
    <property type="entry name" value="AAA+_ATPase"/>
</dbReference>
<dbReference type="InterPro" id="IPR006642">
    <property type="entry name" value="Rad18_UBZ4"/>
</dbReference>
<dbReference type="InterPro" id="IPR008921">
    <property type="entry name" value="DNA_pol3_clamp-load_cplx_C"/>
</dbReference>
<dbReference type="Gene3D" id="3.40.50.300">
    <property type="entry name" value="P-loop containing nucleotide triphosphate hydrolases"/>
    <property type="match status" value="1"/>
</dbReference>
<keyword evidence="5" id="KW-0227">DNA damage</keyword>
<dbReference type="InterPro" id="IPR051314">
    <property type="entry name" value="AAA_ATPase_RarA/MGS1/WRNIP1"/>
</dbReference>
<dbReference type="Pfam" id="PF12002">
    <property type="entry name" value="MgsA_C"/>
    <property type="match status" value="1"/>
</dbReference>
<keyword evidence="4" id="KW-0547">Nucleotide-binding</keyword>
<evidence type="ECO:0000259" key="12">
    <source>
        <dbReference type="SMART" id="SM00734"/>
    </source>
</evidence>
<evidence type="ECO:0000256" key="10">
    <source>
        <dbReference type="SAM" id="MobiDB-lite"/>
    </source>
</evidence>
<evidence type="ECO:0000256" key="1">
    <source>
        <dbReference type="ARBA" id="ARBA00008959"/>
    </source>
</evidence>
<dbReference type="InterPro" id="IPR032423">
    <property type="entry name" value="AAA_assoc_2"/>
</dbReference>
<dbReference type="GO" id="GO:0005524">
    <property type="term" value="F:ATP binding"/>
    <property type="evidence" value="ECO:0007669"/>
    <property type="project" value="UniProtKB-KW"/>
</dbReference>
<keyword evidence="14" id="KW-1185">Reference proteome</keyword>
<dbReference type="InterPro" id="IPR003959">
    <property type="entry name" value="ATPase_AAA_core"/>
</dbReference>
<gene>
    <name evidence="13" type="ORF">BJ684DRAFT_20193</name>
</gene>
<keyword evidence="2" id="KW-0235">DNA replication</keyword>
<dbReference type="GO" id="GO:0017116">
    <property type="term" value="F:single-stranded DNA helicase activity"/>
    <property type="evidence" value="ECO:0007669"/>
    <property type="project" value="TreeGrafter"/>
</dbReference>
<dbReference type="CDD" id="cd00009">
    <property type="entry name" value="AAA"/>
    <property type="match status" value="1"/>
</dbReference>
<comment type="similarity">
    <text evidence="1">Belongs to the AAA ATPase family. RarA/MGS1/WRNIP1 subfamily.</text>
</comment>